<organism evidence="1 2">
    <name type="scientific">Bacillus coahuilensis p1.1.43</name>
    <dbReference type="NCBI Taxonomy" id="1150625"/>
    <lineage>
        <taxon>Bacteria</taxon>
        <taxon>Bacillati</taxon>
        <taxon>Bacillota</taxon>
        <taxon>Bacilli</taxon>
        <taxon>Bacillales</taxon>
        <taxon>Bacillaceae</taxon>
        <taxon>Bacillus</taxon>
    </lineage>
</organism>
<gene>
    <name evidence="1" type="ORF">Q75_04405</name>
</gene>
<dbReference type="InterPro" id="IPR024255">
    <property type="entry name" value="GerPB"/>
</dbReference>
<sequence>MNIYVQQSITIHSIKIGGISNSSVFQIGTSGNIIPASYLFNTGGFIKPAPEPEKNGTSTPLEPPIFVPISPK</sequence>
<dbReference type="Pfam" id="PF10803">
    <property type="entry name" value="GerPB"/>
    <property type="match status" value="1"/>
</dbReference>
<dbReference type="Proteomes" id="UP000074108">
    <property type="component" value="Unassembled WGS sequence"/>
</dbReference>
<dbReference type="RefSeq" id="WP_010171493.1">
    <property type="nucleotide sequence ID" value="NZ_LDYG01000020.1"/>
</dbReference>
<dbReference type="STRING" id="1150625.Q75_04405"/>
<accession>A0A147KAL7</accession>
<proteinExistence type="predicted"/>
<name>A0A147KAL7_9BACI</name>
<evidence type="ECO:0000313" key="1">
    <source>
        <dbReference type="EMBL" id="KUP07747.1"/>
    </source>
</evidence>
<comment type="caution">
    <text evidence="1">The sequence shown here is derived from an EMBL/GenBank/DDBJ whole genome shotgun (WGS) entry which is preliminary data.</text>
</comment>
<protein>
    <submittedName>
        <fullName evidence="1">Spore gernimation protein</fullName>
    </submittedName>
</protein>
<dbReference type="PATRIC" id="fig|1150625.3.peg.920"/>
<dbReference type="OrthoDB" id="2971631at2"/>
<reference evidence="1 2" key="1">
    <citation type="journal article" date="2016" name="Front. Microbiol.">
        <title>Microevolution Analysis of Bacillus coahuilensis Unveils Differences in Phosphorus Acquisition Strategies and Their Regulation.</title>
        <authorList>
            <person name="Gomez-Lunar Z."/>
            <person name="Hernandez-Gonzalez I."/>
            <person name="Rodriguez-Torres M.D."/>
            <person name="Souza V."/>
            <person name="Olmedo-Alvarez G."/>
        </authorList>
    </citation>
    <scope>NUCLEOTIDE SEQUENCE [LARGE SCALE GENOMIC DNA]</scope>
    <source>
        <strain evidence="2">p1.1.43</strain>
    </source>
</reference>
<evidence type="ECO:0000313" key="2">
    <source>
        <dbReference type="Proteomes" id="UP000074108"/>
    </source>
</evidence>
<dbReference type="EMBL" id="LDYG01000020">
    <property type="protein sequence ID" value="KUP07747.1"/>
    <property type="molecule type" value="Genomic_DNA"/>
</dbReference>
<dbReference type="AlphaFoldDB" id="A0A147KAL7"/>
<keyword evidence="2" id="KW-1185">Reference proteome</keyword>